<dbReference type="PANTHER" id="PTHR20905:SF30">
    <property type="entry name" value="N-ACETYLTRANSFERASE DOMAIN-CONTAINING PROTEIN"/>
    <property type="match status" value="1"/>
</dbReference>
<dbReference type="Gene3D" id="3.40.630.30">
    <property type="match status" value="1"/>
</dbReference>
<dbReference type="Proteomes" id="UP001432322">
    <property type="component" value="Unassembled WGS sequence"/>
</dbReference>
<gene>
    <name evidence="1" type="ORF">PFISCL1PPCAC_15883</name>
</gene>
<dbReference type="AlphaFoldDB" id="A0AAV5VXN2"/>
<dbReference type="SUPFAM" id="SSF55729">
    <property type="entry name" value="Acyl-CoA N-acyltransferases (Nat)"/>
    <property type="match status" value="1"/>
</dbReference>
<comment type="caution">
    <text evidence="1">The sequence shown here is derived from an EMBL/GenBank/DDBJ whole genome shotgun (WGS) entry which is preliminary data.</text>
</comment>
<dbReference type="InterPro" id="IPR016181">
    <property type="entry name" value="Acyl_CoA_acyltransferase"/>
</dbReference>
<dbReference type="GO" id="GO:0008080">
    <property type="term" value="F:N-acetyltransferase activity"/>
    <property type="evidence" value="ECO:0007669"/>
    <property type="project" value="TreeGrafter"/>
</dbReference>
<proteinExistence type="predicted"/>
<reference evidence="1" key="1">
    <citation type="submission" date="2023-10" db="EMBL/GenBank/DDBJ databases">
        <title>Genome assembly of Pristionchus species.</title>
        <authorList>
            <person name="Yoshida K."/>
            <person name="Sommer R.J."/>
        </authorList>
    </citation>
    <scope>NUCLEOTIDE SEQUENCE</scope>
    <source>
        <strain evidence="1">RS5133</strain>
    </source>
</reference>
<keyword evidence="2" id="KW-1185">Reference proteome</keyword>
<dbReference type="PANTHER" id="PTHR20905">
    <property type="entry name" value="N-ACETYLTRANSFERASE-RELATED"/>
    <property type="match status" value="1"/>
</dbReference>
<dbReference type="EMBL" id="BTSY01000004">
    <property type="protein sequence ID" value="GMT24586.1"/>
    <property type="molecule type" value="Genomic_DNA"/>
</dbReference>
<feature type="non-terminal residue" evidence="1">
    <location>
        <position position="113"/>
    </location>
</feature>
<sequence>SPFLFARRFKFAVVDEAQALAKRTASLAKEYTIRPITISDFPHLMDLSEGFAAEEPLLKAVGANLVRCRRTWEHIFIQSIASQEILNTSLIAFHKASGAPVGYRMYYPVWRDD</sequence>
<accession>A0AAV5VXN2</accession>
<evidence type="ECO:0000313" key="2">
    <source>
        <dbReference type="Proteomes" id="UP001432322"/>
    </source>
</evidence>
<feature type="non-terminal residue" evidence="1">
    <location>
        <position position="1"/>
    </location>
</feature>
<evidence type="ECO:0000313" key="1">
    <source>
        <dbReference type="EMBL" id="GMT24586.1"/>
    </source>
</evidence>
<organism evidence="1 2">
    <name type="scientific">Pristionchus fissidentatus</name>
    <dbReference type="NCBI Taxonomy" id="1538716"/>
    <lineage>
        <taxon>Eukaryota</taxon>
        <taxon>Metazoa</taxon>
        <taxon>Ecdysozoa</taxon>
        <taxon>Nematoda</taxon>
        <taxon>Chromadorea</taxon>
        <taxon>Rhabditida</taxon>
        <taxon>Rhabditina</taxon>
        <taxon>Diplogasteromorpha</taxon>
        <taxon>Diplogasteroidea</taxon>
        <taxon>Neodiplogasteridae</taxon>
        <taxon>Pristionchus</taxon>
    </lineage>
</organism>
<protein>
    <submittedName>
        <fullName evidence="1">Uncharacterized protein</fullName>
    </submittedName>
</protein>
<name>A0AAV5VXN2_9BILA</name>